<evidence type="ECO:0000313" key="2">
    <source>
        <dbReference type="Proteomes" id="UP000186953"/>
    </source>
</evidence>
<dbReference type="InterPro" id="IPR011050">
    <property type="entry name" value="Pectin_lyase_fold/virulence"/>
</dbReference>
<dbReference type="AlphaFoldDB" id="A0A1N6U425"/>
<dbReference type="STRING" id="228959.SAMN05421797_102189"/>
<dbReference type="EMBL" id="FTMA01000002">
    <property type="protein sequence ID" value="SIQ60287.1"/>
    <property type="molecule type" value="Genomic_DNA"/>
</dbReference>
<keyword evidence="2" id="KW-1185">Reference proteome</keyword>
<dbReference type="Proteomes" id="UP000186953">
    <property type="component" value="Unassembled WGS sequence"/>
</dbReference>
<dbReference type="SUPFAM" id="SSF51126">
    <property type="entry name" value="Pectin lyase-like"/>
    <property type="match status" value="1"/>
</dbReference>
<accession>A0A1N6U425</accession>
<sequence>MALRILIILSALFALLWSTSCRKDFEYAESNGHFSFSRDTVYLDTVFSNIGSSTYSLKVYNNTKDDIIIPNIALRNGNESFYRLNVDGVAGKEFENTPIYAEDSLFIFIETTIDITDDSLNELLYTDAILFDKDPFQKSVELVTLAKDAIFLYPSDTRENKVETIILYNDEFGNPITVKGFELSDHHLNFKKEKSYVIYGYAIVPEDKELLIDPGTRVHFHQNSGIIVQDKATITINGQLSPNDSLFENEVIFEGDRLEPEFENISGQWGTIWISAGSINNSIDHLTIKNAELGLYVEGQTNEPEKTLTITNSRIFNSSRHNLWTRNAKIEASNIILGAAGKSSLLIENGGSYSFTHATIANYWNKGFRSNANVTISNSSNSNTENGFDLLQANFKNCIIDGNNSNEVSLQPNNQDLFNFNFQNCFIKYNENQSSTIEDGLYNFENGSHYLNVILSGNLDYFQPFLNDYRIGLESEVINKGDVNVGNSTSLDIIGTARSAEPDLGAFQAKEKDL</sequence>
<dbReference type="RefSeq" id="WP_076548164.1">
    <property type="nucleotide sequence ID" value="NZ_FTMA01000002.1"/>
</dbReference>
<dbReference type="OrthoDB" id="1111178at2"/>
<organism evidence="1 2">
    <name type="scientific">Maribacter ulvicola</name>
    <dbReference type="NCBI Taxonomy" id="228959"/>
    <lineage>
        <taxon>Bacteria</taxon>
        <taxon>Pseudomonadati</taxon>
        <taxon>Bacteroidota</taxon>
        <taxon>Flavobacteriia</taxon>
        <taxon>Flavobacteriales</taxon>
        <taxon>Flavobacteriaceae</taxon>
        <taxon>Maribacter</taxon>
    </lineage>
</organism>
<dbReference type="PROSITE" id="PS51257">
    <property type="entry name" value="PROKAR_LIPOPROTEIN"/>
    <property type="match status" value="1"/>
</dbReference>
<evidence type="ECO:0000313" key="1">
    <source>
        <dbReference type="EMBL" id="SIQ60287.1"/>
    </source>
</evidence>
<gene>
    <name evidence="1" type="ORF">SAMN05421797_102189</name>
</gene>
<proteinExistence type="predicted"/>
<evidence type="ECO:0008006" key="3">
    <source>
        <dbReference type="Google" id="ProtNLM"/>
    </source>
</evidence>
<protein>
    <recommendedName>
        <fullName evidence="3">Right handed beta helix region</fullName>
    </recommendedName>
</protein>
<name>A0A1N6U425_9FLAO</name>
<reference evidence="2" key="1">
    <citation type="submission" date="2017-01" db="EMBL/GenBank/DDBJ databases">
        <authorList>
            <person name="Varghese N."/>
            <person name="Submissions S."/>
        </authorList>
    </citation>
    <scope>NUCLEOTIDE SEQUENCE [LARGE SCALE GENOMIC DNA]</scope>
    <source>
        <strain evidence="2">DSM 15366</strain>
    </source>
</reference>